<name>A0A382VN51_9ZZZZ</name>
<feature type="domain" description="Molybdopterin cofactor biosynthesis C (MoaC)" evidence="3">
    <location>
        <begin position="17"/>
        <end position="153"/>
    </location>
</feature>
<evidence type="ECO:0000256" key="2">
    <source>
        <dbReference type="ARBA" id="ARBA00023150"/>
    </source>
</evidence>
<dbReference type="InterPro" id="IPR036522">
    <property type="entry name" value="MoaC_sf"/>
</dbReference>
<dbReference type="AlphaFoldDB" id="A0A382VN51"/>
<dbReference type="SUPFAM" id="SSF55040">
    <property type="entry name" value="Molybdenum cofactor biosynthesis protein C, MoaC"/>
    <property type="match status" value="1"/>
</dbReference>
<dbReference type="GO" id="GO:0006777">
    <property type="term" value="P:Mo-molybdopterin cofactor biosynthetic process"/>
    <property type="evidence" value="ECO:0007669"/>
    <property type="project" value="UniProtKB-KW"/>
</dbReference>
<dbReference type="Gene3D" id="3.30.70.640">
    <property type="entry name" value="Molybdopterin cofactor biosynthesis C (MoaC) domain"/>
    <property type="match status" value="1"/>
</dbReference>
<reference evidence="4" key="1">
    <citation type="submission" date="2018-05" db="EMBL/GenBank/DDBJ databases">
        <authorList>
            <person name="Lanie J.A."/>
            <person name="Ng W.-L."/>
            <person name="Kazmierczak K.M."/>
            <person name="Andrzejewski T.M."/>
            <person name="Davidsen T.M."/>
            <person name="Wayne K.J."/>
            <person name="Tettelin H."/>
            <person name="Glass J.I."/>
            <person name="Rusch D."/>
            <person name="Podicherti R."/>
            <person name="Tsui H.-C.T."/>
            <person name="Winkler M.E."/>
        </authorList>
    </citation>
    <scope>NUCLEOTIDE SEQUENCE</scope>
</reference>
<dbReference type="InterPro" id="IPR002820">
    <property type="entry name" value="Mopterin_CF_biosynth-C_dom"/>
</dbReference>
<dbReference type="NCBIfam" id="NF006870">
    <property type="entry name" value="PRK09364.1"/>
    <property type="match status" value="1"/>
</dbReference>
<sequence length="164" mass="17795">MPCSEFTHLAENSSPKMVNVGCKVRTERMALARTIIELPNEVISELNSGGVQSSKGSIFDVAVIAGTQAAKKTADLIPLCHLIPLDSVNIKLCREGDRRIIVECRVKATHKTGVEMEALVGCTVAALTVYDMCKALSHEIVIGETKLIEKTGGKSKYFFEETKA</sequence>
<proteinExistence type="predicted"/>
<keyword evidence="2" id="KW-0501">Molybdenum cofactor biosynthesis</keyword>
<evidence type="ECO:0000259" key="3">
    <source>
        <dbReference type="Pfam" id="PF01967"/>
    </source>
</evidence>
<gene>
    <name evidence="4" type="ORF">METZ01_LOCUS400843</name>
</gene>
<comment type="pathway">
    <text evidence="1">Cofactor biosynthesis; molybdopterin biosynthesis.</text>
</comment>
<accession>A0A382VN51</accession>
<dbReference type="EMBL" id="UINC01153328">
    <property type="protein sequence ID" value="SVD47989.1"/>
    <property type="molecule type" value="Genomic_DNA"/>
</dbReference>
<dbReference type="NCBIfam" id="TIGR00581">
    <property type="entry name" value="moaC"/>
    <property type="match status" value="1"/>
</dbReference>
<dbReference type="UniPathway" id="UPA00344"/>
<evidence type="ECO:0000313" key="4">
    <source>
        <dbReference type="EMBL" id="SVD47989.1"/>
    </source>
</evidence>
<organism evidence="4">
    <name type="scientific">marine metagenome</name>
    <dbReference type="NCBI Taxonomy" id="408172"/>
    <lineage>
        <taxon>unclassified sequences</taxon>
        <taxon>metagenomes</taxon>
        <taxon>ecological metagenomes</taxon>
    </lineage>
</organism>
<protein>
    <recommendedName>
        <fullName evidence="3">Molybdopterin cofactor biosynthesis C (MoaC) domain-containing protein</fullName>
    </recommendedName>
</protein>
<dbReference type="Pfam" id="PF01967">
    <property type="entry name" value="MoaC"/>
    <property type="match status" value="1"/>
</dbReference>
<evidence type="ECO:0000256" key="1">
    <source>
        <dbReference type="ARBA" id="ARBA00005046"/>
    </source>
</evidence>
<dbReference type="InterPro" id="IPR023045">
    <property type="entry name" value="MoaC"/>
</dbReference>